<comment type="caution">
    <text evidence="1">The sequence shown here is derived from an EMBL/GenBank/DDBJ whole genome shotgun (WGS) entry which is preliminary data.</text>
</comment>
<dbReference type="EMBL" id="QGKY02000246">
    <property type="protein sequence ID" value="KAF2585403.1"/>
    <property type="molecule type" value="Genomic_DNA"/>
</dbReference>
<gene>
    <name evidence="1" type="ORF">F2Q70_00037269</name>
</gene>
<reference evidence="1" key="1">
    <citation type="submission" date="2019-12" db="EMBL/GenBank/DDBJ databases">
        <title>Genome sequencing and annotation of Brassica cretica.</title>
        <authorList>
            <person name="Studholme D.J."/>
            <person name="Sarris P.F."/>
        </authorList>
    </citation>
    <scope>NUCLEOTIDE SEQUENCE</scope>
    <source>
        <strain evidence="1">PFS-102/07</strain>
        <tissue evidence="1">Leaf</tissue>
    </source>
</reference>
<proteinExistence type="predicted"/>
<name>A0A8S9JVN5_BRACR</name>
<evidence type="ECO:0000313" key="1">
    <source>
        <dbReference type="EMBL" id="KAF2585403.1"/>
    </source>
</evidence>
<organism evidence="1">
    <name type="scientific">Brassica cretica</name>
    <name type="common">Mustard</name>
    <dbReference type="NCBI Taxonomy" id="69181"/>
    <lineage>
        <taxon>Eukaryota</taxon>
        <taxon>Viridiplantae</taxon>
        <taxon>Streptophyta</taxon>
        <taxon>Embryophyta</taxon>
        <taxon>Tracheophyta</taxon>
        <taxon>Spermatophyta</taxon>
        <taxon>Magnoliopsida</taxon>
        <taxon>eudicotyledons</taxon>
        <taxon>Gunneridae</taxon>
        <taxon>Pentapetalae</taxon>
        <taxon>rosids</taxon>
        <taxon>malvids</taxon>
        <taxon>Brassicales</taxon>
        <taxon>Brassicaceae</taxon>
        <taxon>Brassiceae</taxon>
        <taxon>Brassica</taxon>
    </lineage>
</organism>
<protein>
    <submittedName>
        <fullName evidence="1">Uncharacterized protein</fullName>
    </submittedName>
</protein>
<sequence length="60" mass="6451">MGSEVCCFSTVAGLGSFSAVCGVNFARFGFTIETANCLSLCSAKKHDRDCLWAGLRLNRE</sequence>
<accession>A0A8S9JVN5</accession>
<dbReference type="AlphaFoldDB" id="A0A8S9JVN5"/>